<proteinExistence type="predicted"/>
<reference evidence="3" key="1">
    <citation type="submission" date="2021-01" db="EMBL/GenBank/DDBJ databases">
        <title>Whole genome shotgun sequence of Planosporangium mesophilum NBRC 109066.</title>
        <authorList>
            <person name="Komaki H."/>
            <person name="Tamura T."/>
        </authorList>
    </citation>
    <scope>NUCLEOTIDE SEQUENCE</scope>
    <source>
        <strain evidence="3">NBRC 109066</strain>
    </source>
</reference>
<keyword evidence="1" id="KW-0680">Restriction system</keyword>
<organism evidence="3 4">
    <name type="scientific">Planosporangium mesophilum</name>
    <dbReference type="NCBI Taxonomy" id="689768"/>
    <lineage>
        <taxon>Bacteria</taxon>
        <taxon>Bacillati</taxon>
        <taxon>Actinomycetota</taxon>
        <taxon>Actinomycetes</taxon>
        <taxon>Micromonosporales</taxon>
        <taxon>Micromonosporaceae</taxon>
        <taxon>Planosporangium</taxon>
    </lineage>
</organism>
<evidence type="ECO:0000256" key="1">
    <source>
        <dbReference type="ARBA" id="ARBA00022747"/>
    </source>
</evidence>
<gene>
    <name evidence="3" type="ORF">Pme01_49510</name>
</gene>
<accession>A0A8J3X3C8</accession>
<evidence type="ECO:0000313" key="4">
    <source>
        <dbReference type="Proteomes" id="UP000599074"/>
    </source>
</evidence>
<dbReference type="AlphaFoldDB" id="A0A8J3X3C8"/>
<evidence type="ECO:0000256" key="2">
    <source>
        <dbReference type="ARBA" id="ARBA00023125"/>
    </source>
</evidence>
<name>A0A8J3X3C8_9ACTN</name>
<keyword evidence="2" id="KW-0238">DNA-binding</keyword>
<dbReference type="SUPFAM" id="SSF116734">
    <property type="entry name" value="DNA methylase specificity domain"/>
    <property type="match status" value="1"/>
</dbReference>
<dbReference type="GO" id="GO:0009307">
    <property type="term" value="P:DNA restriction-modification system"/>
    <property type="evidence" value="ECO:0007669"/>
    <property type="project" value="UniProtKB-KW"/>
</dbReference>
<keyword evidence="4" id="KW-1185">Reference proteome</keyword>
<dbReference type="Proteomes" id="UP000599074">
    <property type="component" value="Unassembled WGS sequence"/>
</dbReference>
<comment type="caution">
    <text evidence="3">The sequence shown here is derived from an EMBL/GenBank/DDBJ whole genome shotgun (WGS) entry which is preliminary data.</text>
</comment>
<protein>
    <submittedName>
        <fullName evidence="3">Uncharacterized protein</fullName>
    </submittedName>
</protein>
<dbReference type="EMBL" id="BOON01000050">
    <property type="protein sequence ID" value="GII25354.1"/>
    <property type="molecule type" value="Genomic_DNA"/>
</dbReference>
<sequence>MLTARPTVRLADMLDGVPVKGRQPIWADEDEIDDDTPYAVATITIQSGMIARDRAKPTTKKSVERFSVRTGDLLVSMDGDGSLGKAAVYDGDKDGTIDSHIARCRLLGGLEAADAASCWLNSTWGRVQTTSLMTGSTGQTQLNPADLLDVLIPADLVTRANEISVAYRAALSAFEPVTRRARRMICAASADVTELLVANGAIRPGALVDEFTDPDQLLQRLDVLYPSTRV</sequence>
<dbReference type="GO" id="GO:0003677">
    <property type="term" value="F:DNA binding"/>
    <property type="evidence" value="ECO:0007669"/>
    <property type="project" value="UniProtKB-KW"/>
</dbReference>
<dbReference type="InterPro" id="IPR044946">
    <property type="entry name" value="Restrct_endonuc_typeI_TRD_sf"/>
</dbReference>
<dbReference type="Gene3D" id="3.90.220.20">
    <property type="entry name" value="DNA methylase specificity domains"/>
    <property type="match status" value="1"/>
</dbReference>
<evidence type="ECO:0000313" key="3">
    <source>
        <dbReference type="EMBL" id="GII25354.1"/>
    </source>
</evidence>